<dbReference type="RefSeq" id="WP_255060210.1">
    <property type="nucleotide sequence ID" value="NZ_JANDBD010000004.1"/>
</dbReference>
<keyword evidence="3" id="KW-1185">Reference proteome</keyword>
<dbReference type="Proteomes" id="UP001651690">
    <property type="component" value="Unassembled WGS sequence"/>
</dbReference>
<protein>
    <recommendedName>
        <fullName evidence="4">Secreted protein</fullName>
    </recommendedName>
</protein>
<gene>
    <name evidence="2" type="ORF">NM203_12290</name>
</gene>
<dbReference type="EMBL" id="JANDBD010000004">
    <property type="protein sequence ID" value="MCP9272963.1"/>
    <property type="molecule type" value="Genomic_DNA"/>
</dbReference>
<reference evidence="2 3" key="1">
    <citation type="submission" date="2022-06" db="EMBL/GenBank/DDBJ databases">
        <title>Mycolicibacterium sp. CAU 1645 isolated from seawater.</title>
        <authorList>
            <person name="Kim W."/>
        </authorList>
    </citation>
    <scope>NUCLEOTIDE SEQUENCE [LARGE SCALE GENOMIC DNA]</scope>
    <source>
        <strain evidence="2 3">CAU 1645</strain>
    </source>
</reference>
<accession>A0ABT1M1D9</accession>
<sequence length="146" mass="15207">MKRLALIALSAATPIVATLFPGAASAETFNVNGPGNFTSPSGNISCAIEPGSVRCDIKERDWSPPARPSSCNENVGFGQGITLSTGQEAEFVCAGDTTFGVGKPLAYGDTIVSGVIECTSEESGIQCWDTQYGGEFTLAREGYDLD</sequence>
<name>A0ABT1M1D9_9MYCO</name>
<keyword evidence="1" id="KW-0732">Signal</keyword>
<evidence type="ECO:0000256" key="1">
    <source>
        <dbReference type="SAM" id="SignalP"/>
    </source>
</evidence>
<evidence type="ECO:0008006" key="4">
    <source>
        <dbReference type="Google" id="ProtNLM"/>
    </source>
</evidence>
<feature type="signal peptide" evidence="1">
    <location>
        <begin position="1"/>
        <end position="26"/>
    </location>
</feature>
<comment type="caution">
    <text evidence="2">The sequence shown here is derived from an EMBL/GenBank/DDBJ whole genome shotgun (WGS) entry which is preliminary data.</text>
</comment>
<evidence type="ECO:0000313" key="3">
    <source>
        <dbReference type="Proteomes" id="UP001651690"/>
    </source>
</evidence>
<feature type="chain" id="PRO_5045091694" description="Secreted protein" evidence="1">
    <location>
        <begin position="27"/>
        <end position="146"/>
    </location>
</feature>
<evidence type="ECO:0000313" key="2">
    <source>
        <dbReference type="EMBL" id="MCP9272963.1"/>
    </source>
</evidence>
<proteinExistence type="predicted"/>
<dbReference type="InterPro" id="IPR046576">
    <property type="entry name" value="DUF6636"/>
</dbReference>
<organism evidence="2 3">
    <name type="scientific">Mycolicibacterium arenosum</name>
    <dbReference type="NCBI Taxonomy" id="2952157"/>
    <lineage>
        <taxon>Bacteria</taxon>
        <taxon>Bacillati</taxon>
        <taxon>Actinomycetota</taxon>
        <taxon>Actinomycetes</taxon>
        <taxon>Mycobacteriales</taxon>
        <taxon>Mycobacteriaceae</taxon>
        <taxon>Mycolicibacterium</taxon>
    </lineage>
</organism>
<dbReference type="Pfam" id="PF20341">
    <property type="entry name" value="DUF6636"/>
    <property type="match status" value="1"/>
</dbReference>